<dbReference type="RefSeq" id="WP_006432887.1">
    <property type="nucleotide sequence ID" value="NZ_AOID01000060.1"/>
</dbReference>
<dbReference type="PATRIC" id="fig|1227496.3.peg.3808"/>
<name>L9XPT9_9EURY</name>
<feature type="transmembrane region" description="Helical" evidence="1">
    <location>
        <begin position="12"/>
        <end position="36"/>
    </location>
</feature>
<protein>
    <recommendedName>
        <fullName evidence="2">SHOCT domain-containing protein</fullName>
    </recommendedName>
</protein>
<keyword evidence="1" id="KW-1133">Transmembrane helix</keyword>
<reference evidence="3 4" key="1">
    <citation type="journal article" date="2014" name="PLoS Genet.">
        <title>Phylogenetically driven sequencing of extremely halophilic archaea reveals strategies for static and dynamic osmo-response.</title>
        <authorList>
            <person name="Becker E.A."/>
            <person name="Seitzer P.M."/>
            <person name="Tritt A."/>
            <person name="Larsen D."/>
            <person name="Krusor M."/>
            <person name="Yao A.I."/>
            <person name="Wu D."/>
            <person name="Madern D."/>
            <person name="Eisen J.A."/>
            <person name="Darling A.E."/>
            <person name="Facciotti M.T."/>
        </authorList>
    </citation>
    <scope>NUCLEOTIDE SEQUENCE [LARGE SCALE GENOMIC DNA]</scope>
    <source>
        <strain evidence="3 4">JCM 10478</strain>
    </source>
</reference>
<dbReference type="InterPro" id="IPR018649">
    <property type="entry name" value="SHOCT"/>
</dbReference>
<gene>
    <name evidence="3" type="ORF">C489_18991</name>
</gene>
<dbReference type="Proteomes" id="UP000011632">
    <property type="component" value="Unassembled WGS sequence"/>
</dbReference>
<accession>L9XPT9</accession>
<dbReference type="OrthoDB" id="53394at2157"/>
<evidence type="ECO:0000313" key="3">
    <source>
        <dbReference type="EMBL" id="ELY63522.1"/>
    </source>
</evidence>
<dbReference type="EMBL" id="AOID01000060">
    <property type="protein sequence ID" value="ELY63522.1"/>
    <property type="molecule type" value="Genomic_DNA"/>
</dbReference>
<dbReference type="Pfam" id="PF09851">
    <property type="entry name" value="SHOCT"/>
    <property type="match status" value="1"/>
</dbReference>
<organism evidence="3 4">
    <name type="scientific">Natrinema versiforme JCM 10478</name>
    <dbReference type="NCBI Taxonomy" id="1227496"/>
    <lineage>
        <taxon>Archaea</taxon>
        <taxon>Methanobacteriati</taxon>
        <taxon>Methanobacteriota</taxon>
        <taxon>Stenosarchaea group</taxon>
        <taxon>Halobacteria</taxon>
        <taxon>Halobacteriales</taxon>
        <taxon>Natrialbaceae</taxon>
        <taxon>Natrinema</taxon>
    </lineage>
</organism>
<feature type="domain" description="SHOCT" evidence="2">
    <location>
        <begin position="93"/>
        <end position="119"/>
    </location>
</feature>
<dbReference type="AlphaFoldDB" id="L9XPT9"/>
<evidence type="ECO:0000259" key="2">
    <source>
        <dbReference type="Pfam" id="PF09851"/>
    </source>
</evidence>
<proteinExistence type="predicted"/>
<evidence type="ECO:0000313" key="4">
    <source>
        <dbReference type="Proteomes" id="UP000011632"/>
    </source>
</evidence>
<dbReference type="STRING" id="1227496.C489_18991"/>
<evidence type="ECO:0000256" key="1">
    <source>
        <dbReference type="SAM" id="Phobius"/>
    </source>
</evidence>
<sequence length="126" mass="14065">MPDKTDETRLITIVLIVIGAFVFFPMLFMGFGMMGVGPMMGGTWSGHMWGDGTIPTWMFIAGNIMQLLFLTALIGGGYLIYQAIAGNENNSDQALEELRLAYARGELSDDEYEQRREALERDTESQ</sequence>
<keyword evidence="1" id="KW-0472">Membrane</keyword>
<keyword evidence="4" id="KW-1185">Reference proteome</keyword>
<comment type="caution">
    <text evidence="3">The sequence shown here is derived from an EMBL/GenBank/DDBJ whole genome shotgun (WGS) entry which is preliminary data.</text>
</comment>
<keyword evidence="1" id="KW-0812">Transmembrane</keyword>
<feature type="transmembrane region" description="Helical" evidence="1">
    <location>
        <begin position="56"/>
        <end position="81"/>
    </location>
</feature>